<dbReference type="AlphaFoldDB" id="A0A9P9AKU5"/>
<protein>
    <submittedName>
        <fullName evidence="2">Uncharacterized protein</fullName>
    </submittedName>
</protein>
<evidence type="ECO:0000313" key="2">
    <source>
        <dbReference type="EMBL" id="KAH6883561.1"/>
    </source>
</evidence>
<feature type="compositionally biased region" description="Polar residues" evidence="1">
    <location>
        <begin position="355"/>
        <end position="375"/>
    </location>
</feature>
<gene>
    <name evidence="2" type="ORF">B0T10DRAFT_580608</name>
</gene>
<organism evidence="2 3">
    <name type="scientific">Thelonectria olida</name>
    <dbReference type="NCBI Taxonomy" id="1576542"/>
    <lineage>
        <taxon>Eukaryota</taxon>
        <taxon>Fungi</taxon>
        <taxon>Dikarya</taxon>
        <taxon>Ascomycota</taxon>
        <taxon>Pezizomycotina</taxon>
        <taxon>Sordariomycetes</taxon>
        <taxon>Hypocreomycetidae</taxon>
        <taxon>Hypocreales</taxon>
        <taxon>Nectriaceae</taxon>
        <taxon>Thelonectria</taxon>
    </lineage>
</organism>
<feature type="compositionally biased region" description="Acidic residues" evidence="1">
    <location>
        <begin position="151"/>
        <end position="167"/>
    </location>
</feature>
<reference evidence="2 3" key="1">
    <citation type="journal article" date="2021" name="Nat. Commun.">
        <title>Genetic determinants of endophytism in the Arabidopsis root mycobiome.</title>
        <authorList>
            <person name="Mesny F."/>
            <person name="Miyauchi S."/>
            <person name="Thiergart T."/>
            <person name="Pickel B."/>
            <person name="Atanasova L."/>
            <person name="Karlsson M."/>
            <person name="Huettel B."/>
            <person name="Barry K.W."/>
            <person name="Haridas S."/>
            <person name="Chen C."/>
            <person name="Bauer D."/>
            <person name="Andreopoulos W."/>
            <person name="Pangilinan J."/>
            <person name="LaButti K."/>
            <person name="Riley R."/>
            <person name="Lipzen A."/>
            <person name="Clum A."/>
            <person name="Drula E."/>
            <person name="Henrissat B."/>
            <person name="Kohler A."/>
            <person name="Grigoriev I.V."/>
            <person name="Martin F.M."/>
            <person name="Hacquard S."/>
        </authorList>
    </citation>
    <scope>NUCLEOTIDE SEQUENCE [LARGE SCALE GENOMIC DNA]</scope>
    <source>
        <strain evidence="2 3">MPI-CAGE-CH-0241</strain>
    </source>
</reference>
<name>A0A9P9AKU5_9HYPO</name>
<feature type="region of interest" description="Disordered" evidence="1">
    <location>
        <begin position="349"/>
        <end position="375"/>
    </location>
</feature>
<dbReference type="Proteomes" id="UP000777438">
    <property type="component" value="Unassembled WGS sequence"/>
</dbReference>
<feature type="region of interest" description="Disordered" evidence="1">
    <location>
        <begin position="388"/>
        <end position="514"/>
    </location>
</feature>
<feature type="compositionally biased region" description="Polar residues" evidence="1">
    <location>
        <begin position="126"/>
        <end position="136"/>
    </location>
</feature>
<sequence length="542" mass="58063">MSQDEEKEKDVILPDHSSLLRSNDLPCLKRQFNHQLIGYSLPCISFTLSIINHPRNIEQWDPSQPNREPRPSLSDAFFAQSIACNAENSSPVIIGEGDLTNADHYAELPSIQAIINQAIRSDDSATDSTHTPTSAGGASRKPTLIPSDIDSNAEDSGDDGKDSDDSDSSLPPAHKLIISITQSQRRRISRTADQESPVTKLDIHNGTHSGELTPLYGNGPCIANMATESPRSAPHYAADLSIPAHGSPAPCLAYDTFPKTPHRGPGHLTLDSPERQDFRLVDATKPGAIASDTIQTATSISSSQNASDSSNSALTSQLPIATLKTVKVPNKSGDLPLSAALSHCSSISRARDATSKTQLSPKAPQSQDHTATGWGSSDIETQAHEASFGLSSGTQEASYPSQEPIMRRHSHRQAANRSTRYDNDSNSNADGDSQGSEDLDDTNSPCDKDYYSSLTTGEERGQESETSDEGEQCPRKRRRVSKSSTGLMRHAAASAKRSRQGRASQRYGARLTKGCHRSQASGILSPASSQATSSGICLGRLV</sequence>
<feature type="region of interest" description="Disordered" evidence="1">
    <location>
        <begin position="122"/>
        <end position="207"/>
    </location>
</feature>
<feature type="compositionally biased region" description="Low complexity" evidence="1">
    <location>
        <begin position="424"/>
        <end position="434"/>
    </location>
</feature>
<proteinExistence type="predicted"/>
<comment type="caution">
    <text evidence="2">The sequence shown here is derived from an EMBL/GenBank/DDBJ whole genome shotgun (WGS) entry which is preliminary data.</text>
</comment>
<keyword evidence="3" id="KW-1185">Reference proteome</keyword>
<feature type="compositionally biased region" description="Polar residues" evidence="1">
    <location>
        <begin position="389"/>
        <end position="401"/>
    </location>
</feature>
<evidence type="ECO:0000313" key="3">
    <source>
        <dbReference type="Proteomes" id="UP000777438"/>
    </source>
</evidence>
<accession>A0A9P9AKU5</accession>
<evidence type="ECO:0000256" key="1">
    <source>
        <dbReference type="SAM" id="MobiDB-lite"/>
    </source>
</evidence>
<dbReference type="EMBL" id="JAGPYM010000023">
    <property type="protein sequence ID" value="KAH6883561.1"/>
    <property type="molecule type" value="Genomic_DNA"/>
</dbReference>